<dbReference type="NCBIfam" id="TIGR01354">
    <property type="entry name" value="cyt_deam_tetra"/>
    <property type="match status" value="1"/>
</dbReference>
<comment type="similarity">
    <text evidence="3 15">Belongs to the cytidine and deoxycytidylate deaminase family.</text>
</comment>
<dbReference type="Proteomes" id="UP000238348">
    <property type="component" value="Chromosome"/>
</dbReference>
<evidence type="ECO:0000256" key="13">
    <source>
        <dbReference type="PIRSR" id="PIRSR606262-2"/>
    </source>
</evidence>
<evidence type="ECO:0000313" key="17">
    <source>
        <dbReference type="EMBL" id="AUX45668.1"/>
    </source>
</evidence>
<comment type="catalytic activity">
    <reaction evidence="11 15">
        <text>cytidine + H2O + H(+) = uridine + NH4(+)</text>
        <dbReference type="Rhea" id="RHEA:16069"/>
        <dbReference type="ChEBI" id="CHEBI:15377"/>
        <dbReference type="ChEBI" id="CHEBI:15378"/>
        <dbReference type="ChEBI" id="CHEBI:16704"/>
        <dbReference type="ChEBI" id="CHEBI:17562"/>
        <dbReference type="ChEBI" id="CHEBI:28938"/>
        <dbReference type="EC" id="3.5.4.5"/>
    </reaction>
</comment>
<proteinExistence type="inferred from homology"/>
<dbReference type="CDD" id="cd01283">
    <property type="entry name" value="cytidine_deaminase"/>
    <property type="match status" value="1"/>
</dbReference>
<feature type="binding site" evidence="14">
    <location>
        <position position="76"/>
    </location>
    <ligand>
        <name>Zn(2+)</name>
        <dbReference type="ChEBI" id="CHEBI:29105"/>
        <note>catalytic</note>
    </ligand>
</feature>
<evidence type="ECO:0000256" key="8">
    <source>
        <dbReference type="ARBA" id="ARBA00022833"/>
    </source>
</evidence>
<dbReference type="PROSITE" id="PS00903">
    <property type="entry name" value="CYT_DCMP_DEAMINASES_1"/>
    <property type="match status" value="1"/>
</dbReference>
<evidence type="ECO:0000256" key="10">
    <source>
        <dbReference type="ARBA" id="ARBA00049252"/>
    </source>
</evidence>
<dbReference type="GO" id="GO:0055086">
    <property type="term" value="P:nucleobase-containing small molecule metabolic process"/>
    <property type="evidence" value="ECO:0007669"/>
    <property type="project" value="UniProtKB-ARBA"/>
</dbReference>
<comment type="catalytic activity">
    <reaction evidence="10 15">
        <text>2'-deoxycytidine + H2O + H(+) = 2'-deoxyuridine + NH4(+)</text>
        <dbReference type="Rhea" id="RHEA:13433"/>
        <dbReference type="ChEBI" id="CHEBI:15377"/>
        <dbReference type="ChEBI" id="CHEBI:15378"/>
        <dbReference type="ChEBI" id="CHEBI:15698"/>
        <dbReference type="ChEBI" id="CHEBI:16450"/>
        <dbReference type="ChEBI" id="CHEBI:28938"/>
        <dbReference type="EC" id="3.5.4.5"/>
    </reaction>
</comment>
<name>A0A2L0F265_SORCE</name>
<feature type="binding site" evidence="14">
    <location>
        <position position="112"/>
    </location>
    <ligand>
        <name>Zn(2+)</name>
        <dbReference type="ChEBI" id="CHEBI:29105"/>
        <note>catalytic</note>
    </ligand>
</feature>
<keyword evidence="7 15" id="KW-0378">Hydrolase</keyword>
<dbReference type="FunFam" id="3.40.140.10:FF:000008">
    <property type="entry name" value="Cytidine deaminase"/>
    <property type="match status" value="1"/>
</dbReference>
<feature type="active site" description="Proton donor" evidence="12">
    <location>
        <position position="78"/>
    </location>
</feature>
<evidence type="ECO:0000256" key="15">
    <source>
        <dbReference type="RuleBase" id="RU364006"/>
    </source>
</evidence>
<evidence type="ECO:0000256" key="9">
    <source>
        <dbReference type="ARBA" id="ARBA00032005"/>
    </source>
</evidence>
<dbReference type="InterPro" id="IPR002125">
    <property type="entry name" value="CMP_dCMP_dom"/>
</dbReference>
<keyword evidence="8 14" id="KW-0862">Zinc</keyword>
<gene>
    <name evidence="17" type="primary">cdd</name>
    <name evidence="17" type="ORF">SOCE26_071630</name>
</gene>
<dbReference type="InterPro" id="IPR016193">
    <property type="entry name" value="Cytidine_deaminase-like"/>
</dbReference>
<evidence type="ECO:0000256" key="6">
    <source>
        <dbReference type="ARBA" id="ARBA00022723"/>
    </source>
</evidence>
<evidence type="ECO:0000256" key="1">
    <source>
        <dbReference type="ARBA" id="ARBA00001947"/>
    </source>
</evidence>
<dbReference type="GO" id="GO:0008270">
    <property type="term" value="F:zinc ion binding"/>
    <property type="evidence" value="ECO:0007669"/>
    <property type="project" value="UniProtKB-UniRule"/>
</dbReference>
<dbReference type="InterPro" id="IPR050202">
    <property type="entry name" value="Cyt/Deoxycyt_deaminase"/>
</dbReference>
<sequence>MSGAAQGSGEAPAPPAVTGAAQEIDWAALDRAALAVRERAHAPYSAYAVGAAILVRSGRVFAGCNVENASYGLTLCAERSAIAQMVAAGERDPIALTVATIGPLLGSPCGMCRQTLAEFARDLPIRLIAAGSGDVPARTTSLAALLPDAFGAAALSR</sequence>
<dbReference type="PROSITE" id="PS51747">
    <property type="entry name" value="CYT_DCMP_DEAMINASES_2"/>
    <property type="match status" value="1"/>
</dbReference>
<feature type="domain" description="CMP/dCMP-type deaminase" evidence="16">
    <location>
        <begin position="24"/>
        <end position="153"/>
    </location>
</feature>
<feature type="binding site" evidence="14">
    <location>
        <position position="109"/>
    </location>
    <ligand>
        <name>Zn(2+)</name>
        <dbReference type="ChEBI" id="CHEBI:29105"/>
        <note>catalytic</note>
    </ligand>
</feature>
<comment type="cofactor">
    <cofactor evidence="1 14 15">
        <name>Zn(2+)</name>
        <dbReference type="ChEBI" id="CHEBI:29105"/>
    </cofactor>
</comment>
<dbReference type="Pfam" id="PF00383">
    <property type="entry name" value="dCMP_cyt_deam_1"/>
    <property type="match status" value="1"/>
</dbReference>
<evidence type="ECO:0000259" key="16">
    <source>
        <dbReference type="PROSITE" id="PS51747"/>
    </source>
</evidence>
<evidence type="ECO:0000256" key="3">
    <source>
        <dbReference type="ARBA" id="ARBA00006576"/>
    </source>
</evidence>
<dbReference type="PANTHER" id="PTHR11644:SF2">
    <property type="entry name" value="CYTIDINE DEAMINASE"/>
    <property type="match status" value="1"/>
</dbReference>
<dbReference type="RefSeq" id="WP_234022734.1">
    <property type="nucleotide sequence ID" value="NZ_CP012673.1"/>
</dbReference>
<dbReference type="GO" id="GO:0004126">
    <property type="term" value="F:cytidine deaminase activity"/>
    <property type="evidence" value="ECO:0007669"/>
    <property type="project" value="UniProtKB-UniRule"/>
</dbReference>
<comment type="function">
    <text evidence="2 15">This enzyme scavenges exogenous and endogenous cytidine and 2'-deoxycytidine for UMP synthesis.</text>
</comment>
<dbReference type="GO" id="GO:0042802">
    <property type="term" value="F:identical protein binding"/>
    <property type="evidence" value="ECO:0007669"/>
    <property type="project" value="UniProtKB-ARBA"/>
</dbReference>
<dbReference type="SUPFAM" id="SSF53927">
    <property type="entry name" value="Cytidine deaminase-like"/>
    <property type="match status" value="1"/>
</dbReference>
<protein>
    <recommendedName>
        <fullName evidence="5 15">Cytidine deaminase</fullName>
        <ecNumber evidence="4 15">3.5.4.5</ecNumber>
    </recommendedName>
    <alternativeName>
        <fullName evidence="9 15">Cytidine aminohydrolase</fullName>
    </alternativeName>
</protein>
<dbReference type="AlphaFoldDB" id="A0A2L0F265"/>
<evidence type="ECO:0000313" key="18">
    <source>
        <dbReference type="Proteomes" id="UP000238348"/>
    </source>
</evidence>
<evidence type="ECO:0000256" key="7">
    <source>
        <dbReference type="ARBA" id="ARBA00022801"/>
    </source>
</evidence>
<dbReference type="InterPro" id="IPR016192">
    <property type="entry name" value="APOBEC/CMP_deaminase_Zn-bd"/>
</dbReference>
<dbReference type="EC" id="3.5.4.5" evidence="4 15"/>
<evidence type="ECO:0000256" key="12">
    <source>
        <dbReference type="PIRSR" id="PIRSR606262-1"/>
    </source>
</evidence>
<evidence type="ECO:0000256" key="14">
    <source>
        <dbReference type="PIRSR" id="PIRSR606262-3"/>
    </source>
</evidence>
<evidence type="ECO:0000256" key="11">
    <source>
        <dbReference type="ARBA" id="ARBA00049558"/>
    </source>
</evidence>
<evidence type="ECO:0000256" key="4">
    <source>
        <dbReference type="ARBA" id="ARBA00012783"/>
    </source>
</evidence>
<accession>A0A2L0F265</accession>
<dbReference type="EMBL" id="CP012673">
    <property type="protein sequence ID" value="AUX45668.1"/>
    <property type="molecule type" value="Genomic_DNA"/>
</dbReference>
<dbReference type="InterPro" id="IPR006262">
    <property type="entry name" value="Cyt_deam_tetra"/>
</dbReference>
<dbReference type="Gene3D" id="3.40.140.10">
    <property type="entry name" value="Cytidine Deaminase, domain 2"/>
    <property type="match status" value="1"/>
</dbReference>
<dbReference type="GO" id="GO:0005829">
    <property type="term" value="C:cytosol"/>
    <property type="evidence" value="ECO:0007669"/>
    <property type="project" value="TreeGrafter"/>
</dbReference>
<dbReference type="NCBIfam" id="NF004064">
    <property type="entry name" value="PRK05578.1"/>
    <property type="match status" value="1"/>
</dbReference>
<evidence type="ECO:0000256" key="5">
    <source>
        <dbReference type="ARBA" id="ARBA00018266"/>
    </source>
</evidence>
<reference evidence="17 18" key="1">
    <citation type="submission" date="2015-09" db="EMBL/GenBank/DDBJ databases">
        <title>Sorangium comparison.</title>
        <authorList>
            <person name="Zaburannyi N."/>
            <person name="Bunk B."/>
            <person name="Overmann J."/>
            <person name="Mueller R."/>
        </authorList>
    </citation>
    <scope>NUCLEOTIDE SEQUENCE [LARGE SCALE GENOMIC DNA]</scope>
    <source>
        <strain evidence="17 18">So ce26</strain>
    </source>
</reference>
<evidence type="ECO:0000256" key="2">
    <source>
        <dbReference type="ARBA" id="ARBA00003949"/>
    </source>
</evidence>
<organism evidence="17 18">
    <name type="scientific">Sorangium cellulosum</name>
    <name type="common">Polyangium cellulosum</name>
    <dbReference type="NCBI Taxonomy" id="56"/>
    <lineage>
        <taxon>Bacteria</taxon>
        <taxon>Pseudomonadati</taxon>
        <taxon>Myxococcota</taxon>
        <taxon>Polyangia</taxon>
        <taxon>Polyangiales</taxon>
        <taxon>Polyangiaceae</taxon>
        <taxon>Sorangium</taxon>
    </lineage>
</organism>
<keyword evidence="6 14" id="KW-0479">Metal-binding</keyword>
<dbReference type="PANTHER" id="PTHR11644">
    <property type="entry name" value="CYTIDINE DEAMINASE"/>
    <property type="match status" value="1"/>
</dbReference>
<dbReference type="GO" id="GO:0072527">
    <property type="term" value="P:pyrimidine-containing compound metabolic process"/>
    <property type="evidence" value="ECO:0007669"/>
    <property type="project" value="UniProtKB-ARBA"/>
</dbReference>
<feature type="binding site" evidence="13">
    <location>
        <begin position="65"/>
        <end position="71"/>
    </location>
    <ligand>
        <name>substrate</name>
    </ligand>
</feature>